<dbReference type="InterPro" id="IPR052713">
    <property type="entry name" value="FeoA"/>
</dbReference>
<comment type="caution">
    <text evidence="3">The sequence shown here is derived from an EMBL/GenBank/DDBJ whole genome shotgun (WGS) entry which is preliminary data.</text>
</comment>
<dbReference type="SMART" id="SM00899">
    <property type="entry name" value="FeoA"/>
    <property type="match status" value="1"/>
</dbReference>
<dbReference type="EMBL" id="JBBMFF010000255">
    <property type="protein sequence ID" value="MEQ2512027.1"/>
    <property type="molecule type" value="Genomic_DNA"/>
</dbReference>
<protein>
    <submittedName>
        <fullName evidence="3">FeoA family protein</fullName>
    </submittedName>
</protein>
<dbReference type="PANTHER" id="PTHR42954:SF2">
    <property type="entry name" value="FE(2+) TRANSPORT PROTEIN A"/>
    <property type="match status" value="1"/>
</dbReference>
<dbReference type="InterPro" id="IPR007167">
    <property type="entry name" value="Fe-transptr_FeoA-like"/>
</dbReference>
<dbReference type="InterPro" id="IPR038157">
    <property type="entry name" value="FeoA_core_dom"/>
</dbReference>
<evidence type="ECO:0000313" key="3">
    <source>
        <dbReference type="EMBL" id="MEQ2512027.1"/>
    </source>
</evidence>
<dbReference type="RefSeq" id="WP_349136729.1">
    <property type="nucleotide sequence ID" value="NZ_JBBMFF010000255.1"/>
</dbReference>
<dbReference type="Pfam" id="PF04023">
    <property type="entry name" value="FeoA"/>
    <property type="match status" value="1"/>
</dbReference>
<accession>A0ABV1G9J2</accession>
<gene>
    <name evidence="3" type="ORF">WMO66_12370</name>
</gene>
<evidence type="ECO:0000256" key="1">
    <source>
        <dbReference type="ARBA" id="ARBA00023004"/>
    </source>
</evidence>
<dbReference type="InterPro" id="IPR008988">
    <property type="entry name" value="Transcriptional_repressor_C"/>
</dbReference>
<feature type="domain" description="Ferrous iron transporter FeoA-like" evidence="2">
    <location>
        <begin position="1"/>
        <end position="73"/>
    </location>
</feature>
<dbReference type="Gene3D" id="2.30.30.90">
    <property type="match status" value="1"/>
</dbReference>
<proteinExistence type="predicted"/>
<reference evidence="3 4" key="1">
    <citation type="submission" date="2024-03" db="EMBL/GenBank/DDBJ databases">
        <title>Human intestinal bacterial collection.</title>
        <authorList>
            <person name="Pauvert C."/>
            <person name="Hitch T.C.A."/>
            <person name="Clavel T."/>
        </authorList>
    </citation>
    <scope>NUCLEOTIDE SEQUENCE [LARGE SCALE GENOMIC DNA]</scope>
    <source>
        <strain evidence="3 4">CLA-AA-H192</strain>
    </source>
</reference>
<evidence type="ECO:0000259" key="2">
    <source>
        <dbReference type="SMART" id="SM00899"/>
    </source>
</evidence>
<name>A0ABV1G9J2_9FIRM</name>
<keyword evidence="4" id="KW-1185">Reference proteome</keyword>
<dbReference type="SUPFAM" id="SSF50037">
    <property type="entry name" value="C-terminal domain of transcriptional repressors"/>
    <property type="match status" value="1"/>
</dbReference>
<evidence type="ECO:0000313" key="4">
    <source>
        <dbReference type="Proteomes" id="UP001491552"/>
    </source>
</evidence>
<sequence>MTLKELPVGKSGLITAVGGEGILRCRLLDMGLIPNTRVTVQKIAPMGDPMEIRLRSYELTLRMDDAAQIEILPEVGA</sequence>
<keyword evidence="1" id="KW-0408">Iron</keyword>
<dbReference type="PANTHER" id="PTHR42954">
    <property type="entry name" value="FE(2+) TRANSPORT PROTEIN A"/>
    <property type="match status" value="1"/>
</dbReference>
<organism evidence="3 4">
    <name type="scientific">Faecousia intestinalis</name>
    <dbReference type="NCBI Taxonomy" id="3133167"/>
    <lineage>
        <taxon>Bacteria</taxon>
        <taxon>Bacillati</taxon>
        <taxon>Bacillota</taxon>
        <taxon>Clostridia</taxon>
        <taxon>Eubacteriales</taxon>
        <taxon>Oscillospiraceae</taxon>
        <taxon>Faecousia</taxon>
    </lineage>
</organism>
<dbReference type="Proteomes" id="UP001491552">
    <property type="component" value="Unassembled WGS sequence"/>
</dbReference>